<protein>
    <submittedName>
        <fullName evidence="2">Uncharacterized protein</fullName>
    </submittedName>
</protein>
<organism evidence="2 3">
    <name type="scientific">Ilyodon furcidens</name>
    <name type="common">goldbreast splitfin</name>
    <dbReference type="NCBI Taxonomy" id="33524"/>
    <lineage>
        <taxon>Eukaryota</taxon>
        <taxon>Metazoa</taxon>
        <taxon>Chordata</taxon>
        <taxon>Craniata</taxon>
        <taxon>Vertebrata</taxon>
        <taxon>Euteleostomi</taxon>
        <taxon>Actinopterygii</taxon>
        <taxon>Neopterygii</taxon>
        <taxon>Teleostei</taxon>
        <taxon>Neoteleostei</taxon>
        <taxon>Acanthomorphata</taxon>
        <taxon>Ovalentaria</taxon>
        <taxon>Atherinomorphae</taxon>
        <taxon>Cyprinodontiformes</taxon>
        <taxon>Goodeidae</taxon>
        <taxon>Ilyodon</taxon>
    </lineage>
</organism>
<sequence length="118" mass="13467">MSYKIVSALASVFAFTTWTYYYPKDEVTNEKKVNVLSLTERPSQRHEEDETNKFKEQLMFTVEVKPECKPEPGKIILHPNQTDQLLFTSAVMFLSGSFPIGNVFILLLIHTCGGEVSF</sequence>
<evidence type="ECO:0000313" key="3">
    <source>
        <dbReference type="Proteomes" id="UP001482620"/>
    </source>
</evidence>
<dbReference type="EMBL" id="JAHRIQ010112027">
    <property type="protein sequence ID" value="MEQ2257647.1"/>
    <property type="molecule type" value="Genomic_DNA"/>
</dbReference>
<feature type="transmembrane region" description="Helical" evidence="1">
    <location>
        <begin position="85"/>
        <end position="109"/>
    </location>
</feature>
<keyword evidence="1" id="KW-0812">Transmembrane</keyword>
<evidence type="ECO:0000256" key="1">
    <source>
        <dbReference type="SAM" id="Phobius"/>
    </source>
</evidence>
<accession>A0ABV0VN41</accession>
<keyword evidence="1" id="KW-0472">Membrane</keyword>
<name>A0ABV0VN41_9TELE</name>
<evidence type="ECO:0000313" key="2">
    <source>
        <dbReference type="EMBL" id="MEQ2257647.1"/>
    </source>
</evidence>
<comment type="caution">
    <text evidence="2">The sequence shown here is derived from an EMBL/GenBank/DDBJ whole genome shotgun (WGS) entry which is preliminary data.</text>
</comment>
<keyword evidence="1" id="KW-1133">Transmembrane helix</keyword>
<reference evidence="2 3" key="1">
    <citation type="submission" date="2021-06" db="EMBL/GenBank/DDBJ databases">
        <authorList>
            <person name="Palmer J.M."/>
        </authorList>
    </citation>
    <scope>NUCLEOTIDE SEQUENCE [LARGE SCALE GENOMIC DNA]</scope>
    <source>
        <strain evidence="3">if_2019</strain>
        <tissue evidence="2">Muscle</tissue>
    </source>
</reference>
<keyword evidence="3" id="KW-1185">Reference proteome</keyword>
<gene>
    <name evidence="2" type="ORF">ILYODFUR_036875</name>
</gene>
<dbReference type="Proteomes" id="UP001482620">
    <property type="component" value="Unassembled WGS sequence"/>
</dbReference>
<proteinExistence type="predicted"/>